<dbReference type="PANTHER" id="PTHR30273">
    <property type="entry name" value="PERIPLASMIC SIGNAL SENSOR AND SIGMA FACTOR ACTIVATOR FECR-RELATED"/>
    <property type="match status" value="1"/>
</dbReference>
<name>A0ABU7XRH8_9FLAO</name>
<dbReference type="Proteomes" id="UP001337305">
    <property type="component" value="Unassembled WGS sequence"/>
</dbReference>
<dbReference type="Pfam" id="PF16344">
    <property type="entry name" value="FecR_C"/>
    <property type="match status" value="1"/>
</dbReference>
<dbReference type="PANTHER" id="PTHR30273:SF2">
    <property type="entry name" value="PROTEIN FECR"/>
    <property type="match status" value="1"/>
</dbReference>
<dbReference type="EMBL" id="JAODOP010000004">
    <property type="protein sequence ID" value="MEF3833320.1"/>
    <property type="molecule type" value="Genomic_DNA"/>
</dbReference>
<evidence type="ECO:0000256" key="1">
    <source>
        <dbReference type="SAM" id="Phobius"/>
    </source>
</evidence>
<feature type="transmembrane region" description="Helical" evidence="1">
    <location>
        <begin position="82"/>
        <end position="100"/>
    </location>
</feature>
<dbReference type="InterPro" id="IPR032508">
    <property type="entry name" value="FecR_C"/>
</dbReference>
<dbReference type="PIRSF" id="PIRSF018266">
    <property type="entry name" value="FecR"/>
    <property type="match status" value="1"/>
</dbReference>
<protein>
    <submittedName>
        <fullName evidence="4">DUF4974 domain-containing protein</fullName>
    </submittedName>
</protein>
<comment type="caution">
    <text evidence="4">The sequence shown here is derived from an EMBL/GenBank/DDBJ whole genome shotgun (WGS) entry which is preliminary data.</text>
</comment>
<proteinExistence type="predicted"/>
<keyword evidence="1" id="KW-0472">Membrane</keyword>
<reference evidence="4 5" key="1">
    <citation type="submission" date="2022-09" db="EMBL/GenBank/DDBJ databases">
        <title>Genome sequencing of Flavivirga sp. MEBiC05379.</title>
        <authorList>
            <person name="Oh H.-M."/>
            <person name="Kwon K.K."/>
            <person name="Park M.J."/>
            <person name="Yang S.-H."/>
        </authorList>
    </citation>
    <scope>NUCLEOTIDE SEQUENCE [LARGE SCALE GENOMIC DNA]</scope>
    <source>
        <strain evidence="4 5">MEBiC05379</strain>
    </source>
</reference>
<evidence type="ECO:0000259" key="3">
    <source>
        <dbReference type="Pfam" id="PF16344"/>
    </source>
</evidence>
<sequence length="382" mass="43631">MKKLILKYLTNTITDAEQDKLSKWLSDSENQKIFEAHIKNDYYLNTIYNEDDLHKAYNDIWDNILKQEKDVKRLRTTPWLKYKYIAAASIALLISLTFIFNKDNTQISEPIIVNNNIKAGTDKATLTLDNGSVVALEKGQIYTSDNLESNGEKIIYKPVNTLKDQIAHNYLTIPRGGHYLLKLSDGTQVWLNSESKLKYPVNFVEGKTRKVELIYGEAYFDVSPSILHSGSKFKVRTNTQDIEVLGTEFNIKAYKDETNTYTTLVEGKVSINNAINTVILSPGEQSITNANDEEIKTVLVDIYDEIAWKDGVFSFKNKPLKDIAKVLSRWYDMDVIFIDKSLEKVRFKGVLGKNQSIEEILSAIKSVSINNYEINNKTIIIK</sequence>
<gene>
    <name evidence="4" type="ORF">N1F79_09275</name>
</gene>
<keyword evidence="1" id="KW-0812">Transmembrane</keyword>
<feature type="domain" description="Protein FecR C-terminal" evidence="3">
    <location>
        <begin position="313"/>
        <end position="381"/>
    </location>
</feature>
<dbReference type="InterPro" id="IPR006860">
    <property type="entry name" value="FecR"/>
</dbReference>
<keyword evidence="5" id="KW-1185">Reference proteome</keyword>
<evidence type="ECO:0000313" key="4">
    <source>
        <dbReference type="EMBL" id="MEF3833320.1"/>
    </source>
</evidence>
<accession>A0ABU7XRH8</accession>
<dbReference type="InterPro" id="IPR012373">
    <property type="entry name" value="Ferrdict_sens_TM"/>
</dbReference>
<dbReference type="Gene3D" id="3.55.50.30">
    <property type="match status" value="1"/>
</dbReference>
<organism evidence="4 5">
    <name type="scientific">Flavivirga spongiicola</name>
    <dbReference type="NCBI Taxonomy" id="421621"/>
    <lineage>
        <taxon>Bacteria</taxon>
        <taxon>Pseudomonadati</taxon>
        <taxon>Bacteroidota</taxon>
        <taxon>Flavobacteriia</taxon>
        <taxon>Flavobacteriales</taxon>
        <taxon>Flavobacteriaceae</taxon>
        <taxon>Flavivirga</taxon>
    </lineage>
</organism>
<dbReference type="Pfam" id="PF04773">
    <property type="entry name" value="FecR"/>
    <property type="match status" value="1"/>
</dbReference>
<evidence type="ECO:0000259" key="2">
    <source>
        <dbReference type="Pfam" id="PF04773"/>
    </source>
</evidence>
<feature type="domain" description="FecR protein" evidence="2">
    <location>
        <begin position="175"/>
        <end position="269"/>
    </location>
</feature>
<keyword evidence="1" id="KW-1133">Transmembrane helix</keyword>
<dbReference type="Gene3D" id="2.60.120.1440">
    <property type="match status" value="1"/>
</dbReference>
<evidence type="ECO:0000313" key="5">
    <source>
        <dbReference type="Proteomes" id="UP001337305"/>
    </source>
</evidence>
<dbReference type="RefSeq" id="WP_303305669.1">
    <property type="nucleotide sequence ID" value="NZ_JAODOP010000004.1"/>
</dbReference>